<comment type="caution">
    <text evidence="7">The sequence shown here is derived from an EMBL/GenBank/DDBJ whole genome shotgun (WGS) entry which is preliminary data.</text>
</comment>
<evidence type="ECO:0000256" key="2">
    <source>
        <dbReference type="ARBA" id="ARBA00022438"/>
    </source>
</evidence>
<evidence type="ECO:0000313" key="8">
    <source>
        <dbReference type="Proteomes" id="UP001299220"/>
    </source>
</evidence>
<organism evidence="7 8">
    <name type="scientific">Anaeromassilibacillus senegalensis</name>
    <dbReference type="NCBI Taxonomy" id="1673717"/>
    <lineage>
        <taxon>Bacteria</taxon>
        <taxon>Bacillati</taxon>
        <taxon>Bacillota</taxon>
        <taxon>Clostridia</taxon>
        <taxon>Eubacteriales</taxon>
        <taxon>Acutalibacteraceae</taxon>
        <taxon>Anaeromassilibacillus</taxon>
    </lineage>
</organism>
<dbReference type="InterPro" id="IPR023367">
    <property type="entry name" value="Peptidase_M42_dom2"/>
</dbReference>
<proteinExistence type="inferred from homology"/>
<protein>
    <submittedName>
        <fullName evidence="7">M20/M25/M40 family metallo-hydrolase</fullName>
    </submittedName>
</protein>
<dbReference type="Proteomes" id="UP001299220">
    <property type="component" value="Unassembled WGS sequence"/>
</dbReference>
<dbReference type="Gene3D" id="2.40.30.40">
    <property type="entry name" value="Peptidase M42, domain 2"/>
    <property type="match status" value="1"/>
</dbReference>
<keyword evidence="8" id="KW-1185">Reference proteome</keyword>
<dbReference type="Pfam" id="PF05343">
    <property type="entry name" value="Peptidase_M42"/>
    <property type="match status" value="1"/>
</dbReference>
<dbReference type="PANTHER" id="PTHR32481:SF0">
    <property type="entry name" value="AMINOPEPTIDASE YPDE-RELATED"/>
    <property type="match status" value="1"/>
</dbReference>
<evidence type="ECO:0000256" key="5">
    <source>
        <dbReference type="ARBA" id="ARBA00022801"/>
    </source>
</evidence>
<comment type="similarity">
    <text evidence="1 6">Belongs to the peptidase M42 family.</text>
</comment>
<dbReference type="InterPro" id="IPR051464">
    <property type="entry name" value="Peptidase_M42_aminopept"/>
</dbReference>
<dbReference type="PIRSF" id="PIRSF001123">
    <property type="entry name" value="PepA_GA"/>
    <property type="match status" value="1"/>
</dbReference>
<dbReference type="Gene3D" id="3.40.630.10">
    <property type="entry name" value="Zn peptidases"/>
    <property type="match status" value="1"/>
</dbReference>
<gene>
    <name evidence="7" type="ORF">JQM67_02155</name>
</gene>
<evidence type="ECO:0000313" key="7">
    <source>
        <dbReference type="EMBL" id="MCF2651410.1"/>
    </source>
</evidence>
<keyword evidence="2" id="KW-0031">Aminopeptidase</keyword>
<evidence type="ECO:0000256" key="1">
    <source>
        <dbReference type="ARBA" id="ARBA00006272"/>
    </source>
</evidence>
<evidence type="ECO:0000256" key="6">
    <source>
        <dbReference type="PIRNR" id="PIRNR001123"/>
    </source>
</evidence>
<dbReference type="EMBL" id="JAFBIT010000001">
    <property type="protein sequence ID" value="MCF2651410.1"/>
    <property type="molecule type" value="Genomic_DNA"/>
</dbReference>
<name>A0ABS9CJU6_9FIRM</name>
<keyword evidence="3" id="KW-0645">Protease</keyword>
<accession>A0ABS9CJU6</accession>
<dbReference type="SUPFAM" id="SSF101821">
    <property type="entry name" value="Aminopeptidase/glucanase lid domain"/>
    <property type="match status" value="1"/>
</dbReference>
<sequence length="339" mass="36579">MFEEMERLTRVLCAEHGTSGCEDDVFEAAKRELAFCDTVTVDELSGVTGIFGNPDAKRRILLDAHIDQIGMVVTNIDENGFLRVTNVGGVDRRTMPGSPVTVYGKETLTGVVCTLPPHLMQGKEEKIKPVSEQAIDVGLSREEAEQLVSIGDRAVLTCTVRKLMGNRVSGTALDDRSGCACIIRAAQMVQEKDPDCCVMVVCSTREEVGGQGAQIRTYTLEPTEAIAVDVSFAKQPGAQNLNAELGGGPMIGFSAALDRRISKKLIRLAKENDIPYQLEAMGGRTGTNCDEIGVSRGGVRTGLISVPQRNMHTPAEVCDLEDMENIAKLIAAYIMDGKD</sequence>
<evidence type="ECO:0000256" key="3">
    <source>
        <dbReference type="ARBA" id="ARBA00022670"/>
    </source>
</evidence>
<dbReference type="RefSeq" id="WP_235322381.1">
    <property type="nucleotide sequence ID" value="NZ_JAFBIT010000001.1"/>
</dbReference>
<keyword evidence="4" id="KW-0479">Metal-binding</keyword>
<dbReference type="PANTHER" id="PTHR32481">
    <property type="entry name" value="AMINOPEPTIDASE"/>
    <property type="match status" value="1"/>
</dbReference>
<evidence type="ECO:0000256" key="4">
    <source>
        <dbReference type="ARBA" id="ARBA00022723"/>
    </source>
</evidence>
<dbReference type="InterPro" id="IPR008007">
    <property type="entry name" value="Peptidase_M42"/>
</dbReference>
<reference evidence="7 8" key="1">
    <citation type="submission" date="2020-12" db="EMBL/GenBank/DDBJ databases">
        <title>Whole genome sequences of gut porcine anaerobes.</title>
        <authorList>
            <person name="Kubasova T."/>
            <person name="Jahodarova E."/>
            <person name="Rychlik I."/>
        </authorList>
    </citation>
    <scope>NUCLEOTIDE SEQUENCE [LARGE SCALE GENOMIC DNA]</scope>
    <source>
        <strain evidence="7 8">An867</strain>
    </source>
</reference>
<dbReference type="SUPFAM" id="SSF53187">
    <property type="entry name" value="Zn-dependent exopeptidases"/>
    <property type="match status" value="1"/>
</dbReference>
<keyword evidence="5" id="KW-0378">Hydrolase</keyword>